<protein>
    <submittedName>
        <fullName evidence="7">Transcriptional regulator, TetR family</fullName>
    </submittedName>
</protein>
<dbReference type="AlphaFoldDB" id="E1SQJ0"/>
<feature type="DNA-binding region" description="H-T-H motif" evidence="4">
    <location>
        <begin position="47"/>
        <end position="66"/>
    </location>
</feature>
<dbReference type="STRING" id="550540.Fbal_0588"/>
<reference evidence="7 8" key="1">
    <citation type="journal article" date="2010" name="Stand. Genomic Sci.">
        <title>Complete genome sequence of Ferrimonas balearica type strain (PAT).</title>
        <authorList>
            <person name="Nolan M."/>
            <person name="Sikorski J."/>
            <person name="Davenport K."/>
            <person name="Lucas S."/>
            <person name="Glavina Del Rio T."/>
            <person name="Tice H."/>
            <person name="Cheng J."/>
            <person name="Goodwin L."/>
            <person name="Pitluck S."/>
            <person name="Liolios K."/>
            <person name="Ivanova N."/>
            <person name="Mavromatis K."/>
            <person name="Ovchinnikova G."/>
            <person name="Pati A."/>
            <person name="Chen A."/>
            <person name="Palaniappan K."/>
            <person name="Land M."/>
            <person name="Hauser L."/>
            <person name="Chang Y."/>
            <person name="Jeffries C."/>
            <person name="Tapia R."/>
            <person name="Brettin T."/>
            <person name="Detter J."/>
            <person name="Han C."/>
            <person name="Yasawong M."/>
            <person name="Rohde M."/>
            <person name="Tindall B."/>
            <person name="Goker M."/>
            <person name="Woyke T."/>
            <person name="Bristow J."/>
            <person name="Eisen J."/>
            <person name="Markowitz V."/>
            <person name="Hugenholtz P."/>
            <person name="Kyrpides N."/>
            <person name="Klenk H."/>
            <person name="Lapidus A."/>
        </authorList>
    </citation>
    <scope>NUCLEOTIDE SEQUENCE [LARGE SCALE GENOMIC DNA]</scope>
    <source>
        <strain evidence="8">DSM 9799 / CCM 4581 / KCTC 23876 / PAT</strain>
    </source>
</reference>
<evidence type="ECO:0000256" key="1">
    <source>
        <dbReference type="ARBA" id="ARBA00023015"/>
    </source>
</evidence>
<feature type="compositionally biased region" description="Polar residues" evidence="5">
    <location>
        <begin position="10"/>
        <end position="20"/>
    </location>
</feature>
<dbReference type="KEGG" id="fbl:Fbal_0588"/>
<gene>
    <name evidence="7" type="ordered locus">Fbal_0588</name>
</gene>
<keyword evidence="3" id="KW-0804">Transcription</keyword>
<evidence type="ECO:0000256" key="2">
    <source>
        <dbReference type="ARBA" id="ARBA00023125"/>
    </source>
</evidence>
<evidence type="ECO:0000256" key="5">
    <source>
        <dbReference type="SAM" id="MobiDB-lite"/>
    </source>
</evidence>
<dbReference type="Gene3D" id="1.10.357.10">
    <property type="entry name" value="Tetracycline Repressor, domain 2"/>
    <property type="match status" value="1"/>
</dbReference>
<dbReference type="EMBL" id="CP002209">
    <property type="protein sequence ID" value="ADN74802.1"/>
    <property type="molecule type" value="Genomic_DNA"/>
</dbReference>
<dbReference type="InterPro" id="IPR009057">
    <property type="entry name" value="Homeodomain-like_sf"/>
</dbReference>
<dbReference type="GO" id="GO:0003700">
    <property type="term" value="F:DNA-binding transcription factor activity"/>
    <property type="evidence" value="ECO:0007669"/>
    <property type="project" value="TreeGrafter"/>
</dbReference>
<proteinExistence type="predicted"/>
<dbReference type="InterPro" id="IPR001647">
    <property type="entry name" value="HTH_TetR"/>
</dbReference>
<evidence type="ECO:0000259" key="6">
    <source>
        <dbReference type="PROSITE" id="PS50977"/>
    </source>
</evidence>
<dbReference type="PANTHER" id="PTHR30055">
    <property type="entry name" value="HTH-TYPE TRANSCRIPTIONAL REGULATOR RUTR"/>
    <property type="match status" value="1"/>
</dbReference>
<keyword evidence="8" id="KW-1185">Reference proteome</keyword>
<dbReference type="PANTHER" id="PTHR30055:SF234">
    <property type="entry name" value="HTH-TYPE TRANSCRIPTIONAL REGULATOR BETI"/>
    <property type="match status" value="1"/>
</dbReference>
<dbReference type="GO" id="GO:0000976">
    <property type="term" value="F:transcription cis-regulatory region binding"/>
    <property type="evidence" value="ECO:0007669"/>
    <property type="project" value="TreeGrafter"/>
</dbReference>
<dbReference type="PRINTS" id="PR00455">
    <property type="entry name" value="HTHTETR"/>
</dbReference>
<feature type="domain" description="HTH tetR-type" evidence="6">
    <location>
        <begin position="24"/>
        <end position="84"/>
    </location>
</feature>
<dbReference type="Proteomes" id="UP000006683">
    <property type="component" value="Chromosome"/>
</dbReference>
<evidence type="ECO:0000313" key="7">
    <source>
        <dbReference type="EMBL" id="ADN74802.1"/>
    </source>
</evidence>
<evidence type="ECO:0000256" key="3">
    <source>
        <dbReference type="ARBA" id="ARBA00023163"/>
    </source>
</evidence>
<dbReference type="PROSITE" id="PS50977">
    <property type="entry name" value="HTH_TETR_2"/>
    <property type="match status" value="1"/>
</dbReference>
<name>E1SQJ0_FERBD</name>
<sequence length="255" mass="28701">MHTVSAMEASGTSSWSSPTQTRFRQRDQVLIRLAEQLIRDQGLVSFRFSELAPLAGCSAGTLYKHFSSKEDLLVAIFARHVEQMVERQPHFMTSQLSFAERWVAMHLCAVVAVNRSAWTLGFNTLGGAPKVVERASEYRVQELKMYLEQFYTAILRVVEGARIQGELNATDEEVKTLHAMMACFQRGASGVIHNPLMSNAVKQLDTREIFSAFAILVGTLDWQRPLQEDSYQRIIAEVEHQLSASEEDQAMVAAF</sequence>
<evidence type="ECO:0000313" key="8">
    <source>
        <dbReference type="Proteomes" id="UP000006683"/>
    </source>
</evidence>
<keyword evidence="1" id="KW-0805">Transcription regulation</keyword>
<feature type="region of interest" description="Disordered" evidence="5">
    <location>
        <begin position="1"/>
        <end position="20"/>
    </location>
</feature>
<dbReference type="SUPFAM" id="SSF46689">
    <property type="entry name" value="Homeodomain-like"/>
    <property type="match status" value="1"/>
</dbReference>
<dbReference type="eggNOG" id="COG1309">
    <property type="taxonomic scope" value="Bacteria"/>
</dbReference>
<dbReference type="InterPro" id="IPR050109">
    <property type="entry name" value="HTH-type_TetR-like_transc_reg"/>
</dbReference>
<organism evidence="7 8">
    <name type="scientific">Ferrimonas balearica (strain DSM 9799 / CCM 4581 / KCTC 23876 / PAT)</name>
    <dbReference type="NCBI Taxonomy" id="550540"/>
    <lineage>
        <taxon>Bacteria</taxon>
        <taxon>Pseudomonadati</taxon>
        <taxon>Pseudomonadota</taxon>
        <taxon>Gammaproteobacteria</taxon>
        <taxon>Alteromonadales</taxon>
        <taxon>Ferrimonadaceae</taxon>
        <taxon>Ferrimonas</taxon>
    </lineage>
</organism>
<evidence type="ECO:0000256" key="4">
    <source>
        <dbReference type="PROSITE-ProRule" id="PRU00335"/>
    </source>
</evidence>
<accession>E1SQJ0</accession>
<dbReference type="Pfam" id="PF00440">
    <property type="entry name" value="TetR_N"/>
    <property type="match status" value="1"/>
</dbReference>
<keyword evidence="2 4" id="KW-0238">DNA-binding</keyword>
<dbReference type="OrthoDB" id="63332at2"/>
<dbReference type="HOGENOM" id="CLU_1128448_0_0_6"/>